<dbReference type="AlphaFoldDB" id="A0A928TRE0"/>
<organism evidence="3 4">
    <name type="scientific">candidate division WWE3 bacterium</name>
    <dbReference type="NCBI Taxonomy" id="2053526"/>
    <lineage>
        <taxon>Bacteria</taxon>
        <taxon>Katanobacteria</taxon>
    </lineage>
</organism>
<keyword evidence="1" id="KW-0472">Membrane</keyword>
<gene>
    <name evidence="3" type="ORF">HS096_05860</name>
</gene>
<keyword evidence="1" id="KW-0812">Transmembrane</keyword>
<evidence type="ECO:0000313" key="4">
    <source>
        <dbReference type="Proteomes" id="UP000710385"/>
    </source>
</evidence>
<evidence type="ECO:0000256" key="1">
    <source>
        <dbReference type="SAM" id="Phobius"/>
    </source>
</evidence>
<dbReference type="InterPro" id="IPR025509">
    <property type="entry name" value="DUF4396"/>
</dbReference>
<dbReference type="EMBL" id="JABTTY010000002">
    <property type="protein sequence ID" value="MBE7525814.1"/>
    <property type="molecule type" value="Genomic_DNA"/>
</dbReference>
<proteinExistence type="predicted"/>
<sequence>MGCAIGEVAGMVIGTTLQWSAAKTIVLATGLAFLSGYALTMLPILRAGYPLRAALKIALAADTASIAIMEIADNLVMVIIPGAMAAPLDSVLFWGSLFTALVIAGAAAFPLNRWLIAHGRGHALAHSHH</sequence>
<dbReference type="Proteomes" id="UP000710385">
    <property type="component" value="Unassembled WGS sequence"/>
</dbReference>
<reference evidence="3" key="1">
    <citation type="submission" date="2020-05" db="EMBL/GenBank/DDBJ databases">
        <title>High-Quality Genomes of Partial-Nitritation/Anammox System by Hierarchical Clustering Based Hybrid Assembly.</title>
        <authorList>
            <person name="Liu L."/>
            <person name="Wang Y."/>
            <person name="Che Y."/>
            <person name="Chen Y."/>
            <person name="Xia Y."/>
            <person name="Luo R."/>
            <person name="Cheng S.H."/>
            <person name="Zheng C."/>
            <person name="Zhang T."/>
        </authorList>
    </citation>
    <scope>NUCLEOTIDE SEQUENCE</scope>
    <source>
        <strain evidence="3">H1_PAT1</strain>
    </source>
</reference>
<feature type="transmembrane region" description="Helical" evidence="1">
    <location>
        <begin position="25"/>
        <end position="45"/>
    </location>
</feature>
<comment type="caution">
    <text evidence="3">The sequence shown here is derived from an EMBL/GenBank/DDBJ whole genome shotgun (WGS) entry which is preliminary data.</text>
</comment>
<feature type="transmembrane region" description="Helical" evidence="1">
    <location>
        <begin position="92"/>
        <end position="111"/>
    </location>
</feature>
<dbReference type="Pfam" id="PF14342">
    <property type="entry name" value="DUF4396"/>
    <property type="match status" value="1"/>
</dbReference>
<evidence type="ECO:0000313" key="3">
    <source>
        <dbReference type="EMBL" id="MBE7525814.1"/>
    </source>
</evidence>
<keyword evidence="1" id="KW-1133">Transmembrane helix</keyword>
<feature type="domain" description="DUF4396" evidence="2">
    <location>
        <begin position="1"/>
        <end position="120"/>
    </location>
</feature>
<name>A0A928TRE0_UNCKA</name>
<evidence type="ECO:0000259" key="2">
    <source>
        <dbReference type="Pfam" id="PF14342"/>
    </source>
</evidence>
<accession>A0A928TRE0</accession>
<feature type="transmembrane region" description="Helical" evidence="1">
    <location>
        <begin position="57"/>
        <end position="80"/>
    </location>
</feature>
<protein>
    <submittedName>
        <fullName evidence="3">DUF4396 domain-containing protein</fullName>
    </submittedName>
</protein>